<name>A0A1G8NM12_9RHOB</name>
<keyword evidence="2" id="KW-1185">Reference proteome</keyword>
<proteinExistence type="predicted"/>
<sequence length="380" mass="43334">MDEGLPAIQQESFSPGDKEQFLQYLQVDETGLASASPGKKEILEWVARAPKKLKGQNLEHLAVSAFRSICELIVSDNYDVFVTETDKSIEVLGLFSPEPLKHFKRITLIVAIFERTLLPILWEKRHGIEFDDFPNQDGLFNAHTSKGALMTIWHVLREGDHPSKRNLSRNAETTEINEKEESKQIISKIAHYVEEHFAGREYCWAANDSFRNEEKILSGVRMPVRSAGLDHFRQHDGVVSLECINPQPWVKNRLQELLGLEDDYLYELWRFSNTYQTVGRCSLRVRENTQPIEVVVVSSSCAKLLAELFEGSKIAGQLGNLPRLTGLTPKEKAQNLHGISYTPADNSAYSKYKVRQINKGLEVLSKDIWFHEIRKKNVGE</sequence>
<reference evidence="1 2" key="1">
    <citation type="submission" date="2016-10" db="EMBL/GenBank/DDBJ databases">
        <authorList>
            <person name="de Groot N.N."/>
        </authorList>
    </citation>
    <scope>NUCLEOTIDE SEQUENCE [LARGE SCALE GENOMIC DNA]</scope>
    <source>
        <strain evidence="1 2">DSM 28010</strain>
    </source>
</reference>
<dbReference type="Proteomes" id="UP000199340">
    <property type="component" value="Unassembled WGS sequence"/>
</dbReference>
<dbReference type="AlphaFoldDB" id="A0A1G8NM12"/>
<evidence type="ECO:0000313" key="2">
    <source>
        <dbReference type="Proteomes" id="UP000199340"/>
    </source>
</evidence>
<gene>
    <name evidence="1" type="ORF">SAMN05421850_105258</name>
</gene>
<dbReference type="STRING" id="490829.SAMN05421850_105258"/>
<accession>A0A1G8NM12</accession>
<evidence type="ECO:0000313" key="1">
    <source>
        <dbReference type="EMBL" id="SDI81225.1"/>
    </source>
</evidence>
<protein>
    <submittedName>
        <fullName evidence="1">Uncharacterized protein</fullName>
    </submittedName>
</protein>
<dbReference type="EMBL" id="FNEB01000005">
    <property type="protein sequence ID" value="SDI81225.1"/>
    <property type="molecule type" value="Genomic_DNA"/>
</dbReference>
<organism evidence="1 2">
    <name type="scientific">Lutimaribacter saemankumensis</name>
    <dbReference type="NCBI Taxonomy" id="490829"/>
    <lineage>
        <taxon>Bacteria</taxon>
        <taxon>Pseudomonadati</taxon>
        <taxon>Pseudomonadota</taxon>
        <taxon>Alphaproteobacteria</taxon>
        <taxon>Rhodobacterales</taxon>
        <taxon>Roseobacteraceae</taxon>
        <taxon>Lutimaribacter</taxon>
    </lineage>
</organism>